<dbReference type="Pfam" id="PF19054">
    <property type="entry name" value="DUF5753"/>
    <property type="match status" value="1"/>
</dbReference>
<feature type="domain" description="DUF5753" evidence="1">
    <location>
        <begin position="140"/>
        <end position="320"/>
    </location>
</feature>
<protein>
    <submittedName>
        <fullName evidence="2">Transcriptional regulator</fullName>
    </submittedName>
</protein>
<dbReference type="Proteomes" id="UP000600946">
    <property type="component" value="Unassembled WGS sequence"/>
</dbReference>
<reference evidence="3" key="1">
    <citation type="journal article" date="2019" name="Int. J. Syst. Evol. Microbiol.">
        <title>The Global Catalogue of Microorganisms (GCM) 10K type strain sequencing project: providing services to taxonomists for standard genome sequencing and annotation.</title>
        <authorList>
            <consortium name="The Broad Institute Genomics Platform"/>
            <consortium name="The Broad Institute Genome Sequencing Center for Infectious Disease"/>
            <person name="Wu L."/>
            <person name="Ma J."/>
        </authorList>
    </citation>
    <scope>NUCLEOTIDE SEQUENCE [LARGE SCALE GENOMIC DNA]</scope>
    <source>
        <strain evidence="3">JCM 4594</strain>
    </source>
</reference>
<gene>
    <name evidence="2" type="ORF">GCM10010326_75970</name>
</gene>
<evidence type="ECO:0000313" key="3">
    <source>
        <dbReference type="Proteomes" id="UP000600946"/>
    </source>
</evidence>
<evidence type="ECO:0000259" key="1">
    <source>
        <dbReference type="Pfam" id="PF19054"/>
    </source>
</evidence>
<organism evidence="2 3">
    <name type="scientific">Streptomyces xanthochromogenes</name>
    <dbReference type="NCBI Taxonomy" id="67384"/>
    <lineage>
        <taxon>Bacteria</taxon>
        <taxon>Bacillati</taxon>
        <taxon>Actinomycetota</taxon>
        <taxon>Actinomycetes</taxon>
        <taxon>Kitasatosporales</taxon>
        <taxon>Streptomycetaceae</taxon>
        <taxon>Streptomyces</taxon>
    </lineage>
</organism>
<comment type="caution">
    <text evidence="2">The sequence shown here is derived from an EMBL/GenBank/DDBJ whole genome shotgun (WGS) entry which is preliminary data.</text>
</comment>
<name>A0ABQ3AX40_9ACTN</name>
<dbReference type="EMBL" id="BMUU01000024">
    <property type="protein sequence ID" value="GGY70569.1"/>
    <property type="molecule type" value="Genomic_DNA"/>
</dbReference>
<proteinExistence type="predicted"/>
<sequence>MPDSARQVPDAELSALDGELSIRDGALMGKPVGVTARKLELGLRLRQLRSGCGLTIEEAIEGLYGQDEAVPVRQTLNPYILQRIERGRATFRYLQDLRGLAKLYGIENSAVEAELIELQKGAASQDWVTQYGNNLKPEMQTFVGVESTAQETRVYHPDLVPGILQTEGYARARFEQARPIEDTTMAFIDGHVQLRMRRKEESILRVEDPPRLEVILGEAALERRVGSVDIMRQQYAEIVRLSDLENVRIQVLPTKSWALQFAHNFTVLDLGDRLPPTVQVDSAWGAVSMSDKPSEVKRFMAYFTAMSASALPPEETPAIMQRLTREIEQ</sequence>
<dbReference type="InterPro" id="IPR043917">
    <property type="entry name" value="DUF5753"/>
</dbReference>
<keyword evidence="3" id="KW-1185">Reference proteome</keyword>
<evidence type="ECO:0000313" key="2">
    <source>
        <dbReference type="EMBL" id="GGY70569.1"/>
    </source>
</evidence>
<accession>A0ABQ3AX40</accession>